<name>A0A653DJD9_CALMS</name>
<evidence type="ECO:0000256" key="1">
    <source>
        <dbReference type="ARBA" id="ARBA00004141"/>
    </source>
</evidence>
<feature type="domain" description="Piezo THU9 and anchor" evidence="10">
    <location>
        <begin position="392"/>
        <end position="488"/>
    </location>
</feature>
<sequence>MYDDNETDVEEEGTFKQKEEEKLAKQKAQRHNLFSLFGDMINSNMRTAVLNYWDTTGNKNAKRKEDDEPYGITTRIVYLLKFCWAVMNVLMVMATEFFGKYTKTYDMVRDELNKERRQLKEQTDYDVGVRVEGWWLPRASFEDLIKNSRLQKPKRPPKEMSTTDLPDFLKLLKALWIITVARSDLLCYVCVIMNQVMQCQLITIPLISMVYMWGTLSNPRPSKTFWIIMIGYVEMVIFLKCIFQFDMMPGNSLPNVHNEDDPMKSVNPFFPSKFMGLLAMEQYYIWEMFILIAIVIHRYYLTNIGLWSTVTTSISASGTDGLYTMKNGELVRTSPLKPTTSAASNNEYVIFSIRTSTLDNLLLSIKTILFHYAISFRQFHQRLLYHVHQEAHDYYALMFFFDLLALAVVASTFPVFSEYEPKDTVWTYLSTSVIPVRYVSVVLVHCINILVDRAIYLQKSLVLKLVYHVLQFLSVHIWLFVMIPHFISGRMTFTEYESVKKVYNAYDISKEFLDNYVNTDVAALTFRTGGATWMIRQQELRKMIRIIHGAHPVPVVMTCDIILPGDNNKELSLSVRKMMFPYSFTRQSMAKLMIGEKVEKPVTIEYLLPKFLKIEQRGKVSMVNLLMHPEGTEDAGTRQRNITFKSILATDGNGRVWWDLSEEIDDENFSKFLGKIPYASGSDGNMAIITFSDKVVHSFFSMVTGGSIITFYSLFLFIIHGWSRDLISFRMGRIWLYEVPQADVLYALCKEVYICREANMWELEEVAAARVFFMIRSGDTALKLSRFHGSPYNPNTNKTMPPVTRRS</sequence>
<feature type="transmembrane region" description="Helical" evidence="7">
    <location>
        <begin position="465"/>
        <end position="487"/>
    </location>
</feature>
<dbReference type="Pfam" id="PF24874">
    <property type="entry name" value="Piezo_THU9_anchor"/>
    <property type="match status" value="1"/>
</dbReference>
<dbReference type="GO" id="GO:0042391">
    <property type="term" value="P:regulation of membrane potential"/>
    <property type="evidence" value="ECO:0007669"/>
    <property type="project" value="TreeGrafter"/>
</dbReference>
<dbReference type="GO" id="GO:0005261">
    <property type="term" value="F:monoatomic cation channel activity"/>
    <property type="evidence" value="ECO:0007669"/>
    <property type="project" value="TreeGrafter"/>
</dbReference>
<feature type="region of interest" description="Disordered" evidence="6">
    <location>
        <begin position="1"/>
        <end position="20"/>
    </location>
</feature>
<comment type="subcellular location">
    <subcellularLocation>
        <location evidence="1">Membrane</location>
        <topology evidence="1">Multi-pass membrane protein</topology>
    </subcellularLocation>
</comment>
<feature type="transmembrane region" description="Helical" evidence="7">
    <location>
        <begin position="283"/>
        <end position="301"/>
    </location>
</feature>
<evidence type="ECO:0000256" key="4">
    <source>
        <dbReference type="ARBA" id="ARBA00022989"/>
    </source>
</evidence>
<dbReference type="Pfam" id="PF23188">
    <property type="entry name" value="THU_Piezo1"/>
    <property type="match status" value="1"/>
</dbReference>
<accession>A0A653DJD9</accession>
<dbReference type="InterPro" id="IPR056770">
    <property type="entry name" value="Piezo_THU9_anchor"/>
</dbReference>
<keyword evidence="4 7" id="KW-1133">Transmembrane helix</keyword>
<protein>
    <submittedName>
        <fullName evidence="11">Uncharacterized protein</fullName>
    </submittedName>
</protein>
<evidence type="ECO:0000259" key="9">
    <source>
        <dbReference type="Pfam" id="PF23188"/>
    </source>
</evidence>
<dbReference type="PANTHER" id="PTHR13167:SF25">
    <property type="entry name" value="PIEZO-TYPE MECHANOSENSITIVE ION CHANNEL COMPONENT"/>
    <property type="match status" value="1"/>
</dbReference>
<dbReference type="Pfam" id="PF12166">
    <property type="entry name" value="Piezo_cap"/>
    <property type="match status" value="1"/>
</dbReference>
<keyword evidence="5 7" id="KW-0472">Membrane</keyword>
<evidence type="ECO:0000259" key="10">
    <source>
        <dbReference type="Pfam" id="PF24874"/>
    </source>
</evidence>
<evidence type="ECO:0000256" key="7">
    <source>
        <dbReference type="SAM" id="Phobius"/>
    </source>
</evidence>
<dbReference type="OrthoDB" id="303066at2759"/>
<comment type="similarity">
    <text evidence="2">Belongs to the PIEZO (TC 1.A.75) family.</text>
</comment>
<feature type="transmembrane region" description="Helical" evidence="7">
    <location>
        <begin position="436"/>
        <end position="456"/>
    </location>
</feature>
<evidence type="ECO:0000256" key="6">
    <source>
        <dbReference type="SAM" id="MobiDB-lite"/>
    </source>
</evidence>
<gene>
    <name evidence="11" type="ORF">CALMAC_LOCUS17580</name>
</gene>
<feature type="transmembrane region" description="Helical" evidence="7">
    <location>
        <begin position="699"/>
        <end position="723"/>
    </location>
</feature>
<feature type="transmembrane region" description="Helical" evidence="7">
    <location>
        <begin position="394"/>
        <end position="416"/>
    </location>
</feature>
<feature type="transmembrane region" description="Helical" evidence="7">
    <location>
        <begin position="185"/>
        <end position="213"/>
    </location>
</feature>
<dbReference type="InterPro" id="IPR027272">
    <property type="entry name" value="Piezo"/>
</dbReference>
<proteinExistence type="inferred from homology"/>
<reference evidence="11 12" key="1">
    <citation type="submission" date="2019-01" db="EMBL/GenBank/DDBJ databases">
        <authorList>
            <person name="Sayadi A."/>
        </authorList>
    </citation>
    <scope>NUCLEOTIDE SEQUENCE [LARGE SCALE GENOMIC DNA]</scope>
</reference>
<evidence type="ECO:0000256" key="2">
    <source>
        <dbReference type="ARBA" id="ARBA00007821"/>
    </source>
</evidence>
<dbReference type="AlphaFoldDB" id="A0A653DJD9"/>
<dbReference type="GO" id="GO:0016020">
    <property type="term" value="C:membrane"/>
    <property type="evidence" value="ECO:0007669"/>
    <property type="project" value="UniProtKB-SubCell"/>
</dbReference>
<dbReference type="GO" id="GO:0008381">
    <property type="term" value="F:mechanosensitive monoatomic ion channel activity"/>
    <property type="evidence" value="ECO:0007669"/>
    <property type="project" value="InterPro"/>
</dbReference>
<keyword evidence="3 7" id="KW-0812">Transmembrane</keyword>
<dbReference type="InterPro" id="IPR056768">
    <property type="entry name" value="THU_Piezo"/>
</dbReference>
<dbReference type="PANTHER" id="PTHR13167">
    <property type="entry name" value="PIEZO-TYPE MECHANOSENSITIVE ION CHANNEL COMPONENT"/>
    <property type="match status" value="1"/>
</dbReference>
<dbReference type="Proteomes" id="UP000410492">
    <property type="component" value="Unassembled WGS sequence"/>
</dbReference>
<evidence type="ECO:0000256" key="3">
    <source>
        <dbReference type="ARBA" id="ARBA00022692"/>
    </source>
</evidence>
<keyword evidence="12" id="KW-1185">Reference proteome</keyword>
<evidence type="ECO:0000259" key="8">
    <source>
        <dbReference type="Pfam" id="PF12166"/>
    </source>
</evidence>
<dbReference type="GO" id="GO:0071260">
    <property type="term" value="P:cellular response to mechanical stimulus"/>
    <property type="evidence" value="ECO:0007669"/>
    <property type="project" value="TreeGrafter"/>
</dbReference>
<evidence type="ECO:0000313" key="12">
    <source>
        <dbReference type="Proteomes" id="UP000410492"/>
    </source>
</evidence>
<dbReference type="InterPro" id="IPR031334">
    <property type="entry name" value="Piezo_cap_dom"/>
</dbReference>
<evidence type="ECO:0000256" key="5">
    <source>
        <dbReference type="ARBA" id="ARBA00023136"/>
    </source>
</evidence>
<organism evidence="11 12">
    <name type="scientific">Callosobruchus maculatus</name>
    <name type="common">Southern cowpea weevil</name>
    <name type="synonym">Pulse bruchid</name>
    <dbReference type="NCBI Taxonomy" id="64391"/>
    <lineage>
        <taxon>Eukaryota</taxon>
        <taxon>Metazoa</taxon>
        <taxon>Ecdysozoa</taxon>
        <taxon>Arthropoda</taxon>
        <taxon>Hexapoda</taxon>
        <taxon>Insecta</taxon>
        <taxon>Pterygota</taxon>
        <taxon>Neoptera</taxon>
        <taxon>Endopterygota</taxon>
        <taxon>Coleoptera</taxon>
        <taxon>Polyphaga</taxon>
        <taxon>Cucujiformia</taxon>
        <taxon>Chrysomeloidea</taxon>
        <taxon>Chrysomelidae</taxon>
        <taxon>Bruchinae</taxon>
        <taxon>Bruchini</taxon>
        <taxon>Callosobruchus</taxon>
    </lineage>
</organism>
<dbReference type="GO" id="GO:0050982">
    <property type="term" value="P:detection of mechanical stimulus"/>
    <property type="evidence" value="ECO:0007669"/>
    <property type="project" value="TreeGrafter"/>
</dbReference>
<feature type="domain" description="Piezo non-specific cation channel cap" evidence="8">
    <location>
        <begin position="491"/>
        <end position="786"/>
    </location>
</feature>
<feature type="transmembrane region" description="Helical" evidence="7">
    <location>
        <begin position="76"/>
        <end position="99"/>
    </location>
</feature>
<feature type="domain" description="Piezo transmembrane helical unit" evidence="9">
    <location>
        <begin position="181"/>
        <end position="307"/>
    </location>
</feature>
<evidence type="ECO:0000313" key="11">
    <source>
        <dbReference type="EMBL" id="VEN59632.1"/>
    </source>
</evidence>
<feature type="compositionally biased region" description="Acidic residues" evidence="6">
    <location>
        <begin position="1"/>
        <end position="12"/>
    </location>
</feature>
<dbReference type="EMBL" id="CAACVG010012099">
    <property type="protein sequence ID" value="VEN59632.1"/>
    <property type="molecule type" value="Genomic_DNA"/>
</dbReference>
<feature type="transmembrane region" description="Helical" evidence="7">
    <location>
        <begin position="225"/>
        <end position="243"/>
    </location>
</feature>